<evidence type="ECO:0000256" key="1">
    <source>
        <dbReference type="ARBA" id="ARBA00004418"/>
    </source>
</evidence>
<evidence type="ECO:0000256" key="2">
    <source>
        <dbReference type="ARBA" id="ARBA00008520"/>
    </source>
</evidence>
<organism evidence="4 5">
    <name type="scientific">Paracoccus methylarcula</name>
    <dbReference type="NCBI Taxonomy" id="72022"/>
    <lineage>
        <taxon>Bacteria</taxon>
        <taxon>Pseudomonadati</taxon>
        <taxon>Pseudomonadota</taxon>
        <taxon>Alphaproteobacteria</taxon>
        <taxon>Rhodobacterales</taxon>
        <taxon>Paracoccaceae</taxon>
        <taxon>Paracoccus</taxon>
    </lineage>
</organism>
<gene>
    <name evidence="4" type="ORF">A7A09_015775</name>
</gene>
<evidence type="ECO:0000313" key="4">
    <source>
        <dbReference type="EMBL" id="RNF33570.1"/>
    </source>
</evidence>
<keyword evidence="5" id="KW-1185">Reference proteome</keyword>
<comment type="subcellular location">
    <subcellularLocation>
        <location evidence="1">Periplasm</location>
    </subcellularLocation>
</comment>
<dbReference type="InterPro" id="IPR006059">
    <property type="entry name" value="SBP"/>
</dbReference>
<feature type="chain" id="PRO_5018704291" evidence="3">
    <location>
        <begin position="20"/>
        <end position="415"/>
    </location>
</feature>
<accession>A0A3R7NWH1</accession>
<dbReference type="PANTHER" id="PTHR43649">
    <property type="entry name" value="ARABINOSE-BINDING PROTEIN-RELATED"/>
    <property type="match status" value="1"/>
</dbReference>
<dbReference type="PANTHER" id="PTHR43649:SF12">
    <property type="entry name" value="DIACETYLCHITOBIOSE BINDING PROTEIN DASA"/>
    <property type="match status" value="1"/>
</dbReference>
<comment type="caution">
    <text evidence="4">The sequence shown here is derived from an EMBL/GenBank/DDBJ whole genome shotgun (WGS) entry which is preliminary data.</text>
</comment>
<dbReference type="InterPro" id="IPR050490">
    <property type="entry name" value="Bact_solute-bd_prot1"/>
</dbReference>
<dbReference type="EMBL" id="PXNQ02000010">
    <property type="protein sequence ID" value="RNF33570.1"/>
    <property type="molecule type" value="Genomic_DNA"/>
</dbReference>
<dbReference type="CDD" id="cd13585">
    <property type="entry name" value="PBP2_TMBP_like"/>
    <property type="match status" value="1"/>
</dbReference>
<sequence>MKRYLLAGTMALLAGTAQAENLTLVEVITSPERTKLLQGQIDAFEKANPGVEVEIVSLPWGQAFEKLATMVSGGDIPDVVEMPERWAALYADQLVDLEPYVGDWEHGATLTQKTRDMGSLSGGKMTMIPYGFYLRAMFYNKTLLEQAGVAEPPHTMADFMDAAAAVSELDGKYGYCLRGGPGGLNGWMMMAAVMNGSNEFFTEDGESRLNEPGSVEGIQFLLDMYQKGYAPKDSVNWGFNEIVAGFYSGNCAFLDQDPDALIGIRERMDEKDFGVVPMPVGPSGKAYPTIGFAGWSVFDSAEDPDLAFKLVGHLTSPESNIEWARAIGVIPIHEGADQDEYFKSEAFKGWFDTLNGEEYVPTLMPVYLPQFGYFADSVVIESSQEALLGQRTAQDIADEWAEFLTGEYADWKAEQ</sequence>
<name>A0A3R7NWH1_9RHOB</name>
<dbReference type="RefSeq" id="WP_106692299.1">
    <property type="nucleotide sequence ID" value="NZ_PXNQ02000010.1"/>
</dbReference>
<dbReference type="GO" id="GO:0042597">
    <property type="term" value="C:periplasmic space"/>
    <property type="evidence" value="ECO:0007669"/>
    <property type="project" value="UniProtKB-SubCell"/>
</dbReference>
<comment type="similarity">
    <text evidence="2">Belongs to the bacterial solute-binding protein 1 family.</text>
</comment>
<evidence type="ECO:0000313" key="5">
    <source>
        <dbReference type="Proteomes" id="UP000238137"/>
    </source>
</evidence>
<keyword evidence="3" id="KW-0732">Signal</keyword>
<dbReference type="Proteomes" id="UP000238137">
    <property type="component" value="Unassembled WGS sequence"/>
</dbReference>
<dbReference type="Pfam" id="PF01547">
    <property type="entry name" value="SBP_bac_1"/>
    <property type="match status" value="1"/>
</dbReference>
<dbReference type="Gene3D" id="3.40.190.10">
    <property type="entry name" value="Periplasmic binding protein-like II"/>
    <property type="match status" value="1"/>
</dbReference>
<protein>
    <submittedName>
        <fullName evidence="4">Sugar ABC transporter substrate-binding protein</fullName>
    </submittedName>
</protein>
<reference evidence="4" key="1">
    <citation type="submission" date="2018-05" db="EMBL/GenBank/DDBJ databases">
        <title>Reclassification of Methylarcula marina and Methylarcula terricola as Paracoccus methylarcula sp.nov., comb.nov. and Paracoccus terricola comb.nov.</title>
        <authorList>
            <person name="Shmareva M.N."/>
            <person name="Doronina N.V."/>
            <person name="Vasilenko O.V."/>
            <person name="Tarlachkov S.V."/>
            <person name="Trotsenko Y.A."/>
        </authorList>
    </citation>
    <scope>NUCLEOTIDE SEQUENCE [LARGE SCALE GENOMIC DNA]</scope>
    <source>
        <strain evidence="4">VKM B-2159</strain>
    </source>
</reference>
<dbReference type="OrthoDB" id="9811951at2"/>
<evidence type="ECO:0000256" key="3">
    <source>
        <dbReference type="SAM" id="SignalP"/>
    </source>
</evidence>
<dbReference type="SUPFAM" id="SSF53850">
    <property type="entry name" value="Periplasmic binding protein-like II"/>
    <property type="match status" value="1"/>
</dbReference>
<dbReference type="AlphaFoldDB" id="A0A3R7NWH1"/>
<proteinExistence type="inferred from homology"/>
<feature type="signal peptide" evidence="3">
    <location>
        <begin position="1"/>
        <end position="19"/>
    </location>
</feature>